<gene>
    <name evidence="3" type="ORF">FHS30_001299</name>
</gene>
<evidence type="ECO:0000313" key="3">
    <source>
        <dbReference type="EMBL" id="MBB3168115.1"/>
    </source>
</evidence>
<dbReference type="PROSITE" id="PS51257">
    <property type="entry name" value="PROKAR_LIPOPROTEIN"/>
    <property type="match status" value="1"/>
</dbReference>
<protein>
    <recommendedName>
        <fullName evidence="5">Lipoprotein</fullName>
    </recommendedName>
</protein>
<feature type="chain" id="PRO_5032785835" description="Lipoprotein" evidence="2">
    <location>
        <begin position="21"/>
        <end position="194"/>
    </location>
</feature>
<sequence length="194" mass="20301">MRGYISLGGIFLAFLLSACATPTVKLSPDDAKNLYGKGVSVTVLPAASMASNLDGAMLFGALGQKVKGGALEQKLELADPAKTVEAELAVHFSEQFNAKSGGDYTLSLNTTYWWLGKPIGAEDENILLAGIIEMKLLDSTGKLIASDTFNGSNDPKNTPISTDDIKSGNNQAVSAAAEDLAKKAASKFITTLVK</sequence>
<accession>A0A839URV0</accession>
<dbReference type="RefSeq" id="WP_183909545.1">
    <property type="nucleotide sequence ID" value="NZ_JACHXZ010000002.1"/>
</dbReference>
<dbReference type="EMBL" id="JACHXZ010000002">
    <property type="protein sequence ID" value="MBB3168115.1"/>
    <property type="molecule type" value="Genomic_DNA"/>
</dbReference>
<evidence type="ECO:0000256" key="1">
    <source>
        <dbReference type="SAM" id="MobiDB-lite"/>
    </source>
</evidence>
<feature type="region of interest" description="Disordered" evidence="1">
    <location>
        <begin position="148"/>
        <end position="167"/>
    </location>
</feature>
<dbReference type="AlphaFoldDB" id="A0A839URV0"/>
<comment type="caution">
    <text evidence="3">The sequence shown here is derived from an EMBL/GenBank/DDBJ whole genome shotgun (WGS) entry which is preliminary data.</text>
</comment>
<name>A0A839URV0_9GAMM</name>
<proteinExistence type="predicted"/>
<evidence type="ECO:0000313" key="4">
    <source>
        <dbReference type="Proteomes" id="UP000559987"/>
    </source>
</evidence>
<evidence type="ECO:0008006" key="5">
    <source>
        <dbReference type="Google" id="ProtNLM"/>
    </source>
</evidence>
<keyword evidence="4" id="KW-1185">Reference proteome</keyword>
<feature type="signal peptide" evidence="2">
    <location>
        <begin position="1"/>
        <end position="20"/>
    </location>
</feature>
<organism evidence="3 4">
    <name type="scientific">Simiduia aestuariiviva</name>
    <dbReference type="NCBI Taxonomy" id="1510459"/>
    <lineage>
        <taxon>Bacteria</taxon>
        <taxon>Pseudomonadati</taxon>
        <taxon>Pseudomonadota</taxon>
        <taxon>Gammaproteobacteria</taxon>
        <taxon>Cellvibrionales</taxon>
        <taxon>Cellvibrionaceae</taxon>
        <taxon>Simiduia</taxon>
    </lineage>
</organism>
<keyword evidence="2" id="KW-0732">Signal</keyword>
<evidence type="ECO:0000256" key="2">
    <source>
        <dbReference type="SAM" id="SignalP"/>
    </source>
</evidence>
<reference evidence="3 4" key="1">
    <citation type="submission" date="2020-08" db="EMBL/GenBank/DDBJ databases">
        <title>Genomic Encyclopedia of Type Strains, Phase III (KMG-III): the genomes of soil and plant-associated and newly described type strains.</title>
        <authorList>
            <person name="Whitman W."/>
        </authorList>
    </citation>
    <scope>NUCLEOTIDE SEQUENCE [LARGE SCALE GENOMIC DNA]</scope>
    <source>
        <strain evidence="3 4">CECT 8571</strain>
    </source>
</reference>
<dbReference type="Proteomes" id="UP000559987">
    <property type="component" value="Unassembled WGS sequence"/>
</dbReference>